<reference evidence="2 3" key="1">
    <citation type="submission" date="2023-03" db="EMBL/GenBank/DDBJ databases">
        <authorList>
            <person name="Pearce D."/>
        </authorList>
    </citation>
    <scope>NUCLEOTIDE SEQUENCE [LARGE SCALE GENOMIC DNA]</scope>
    <source>
        <strain evidence="2">Msz</strain>
    </source>
</reference>
<proteinExistence type="predicted"/>
<dbReference type="EMBL" id="OX458333">
    <property type="protein sequence ID" value="CAI8753946.1"/>
    <property type="molecule type" value="Genomic_DNA"/>
</dbReference>
<gene>
    <name evidence="2" type="ORF">MSZNOR_0703</name>
</gene>
<evidence type="ECO:0000313" key="2">
    <source>
        <dbReference type="EMBL" id="CAI8753946.1"/>
    </source>
</evidence>
<evidence type="ECO:0000313" key="3">
    <source>
        <dbReference type="Proteomes" id="UP001162030"/>
    </source>
</evidence>
<feature type="compositionally biased region" description="Polar residues" evidence="1">
    <location>
        <begin position="39"/>
        <end position="54"/>
    </location>
</feature>
<sequence>MRPALFYTEREKAGLAECAAITRFGKGHAPDKVFEQVGRSSGMKTRSSSHSGGLSCNRVGGGFTQR</sequence>
<evidence type="ECO:0000256" key="1">
    <source>
        <dbReference type="SAM" id="MobiDB-lite"/>
    </source>
</evidence>
<name>A0ABM9HXK6_9GAMM</name>
<feature type="region of interest" description="Disordered" evidence="1">
    <location>
        <begin position="39"/>
        <end position="66"/>
    </location>
</feature>
<accession>A0ABM9HXK6</accession>
<organism evidence="2 3">
    <name type="scientific">Methylocaldum szegediense</name>
    <dbReference type="NCBI Taxonomy" id="73780"/>
    <lineage>
        <taxon>Bacteria</taxon>
        <taxon>Pseudomonadati</taxon>
        <taxon>Pseudomonadota</taxon>
        <taxon>Gammaproteobacteria</taxon>
        <taxon>Methylococcales</taxon>
        <taxon>Methylococcaceae</taxon>
        <taxon>Methylocaldum</taxon>
    </lineage>
</organism>
<dbReference type="Proteomes" id="UP001162030">
    <property type="component" value="Chromosome"/>
</dbReference>
<keyword evidence="3" id="KW-1185">Reference proteome</keyword>
<protein>
    <submittedName>
        <fullName evidence="2">Uncharacterized protein</fullName>
    </submittedName>
</protein>